<sequence length="196" mass="22502">MTNQYGPMATAYFAFKSMIFFPSKREALNGLIAYLESSNPQSPLLTEAKRFVEDPSELEFDFNRMCIGPYKLLVAPYEAVYRSGNHVINTDETVEVADFYQQIGLVIDDQFNEPADFIGNELEFLYCVHALASEQRQADNLDAAHELDAMADEFVNKHLGLWINPFCEGIKQHASLNFWREFATELQLFITKQLHE</sequence>
<evidence type="ECO:0000313" key="5">
    <source>
        <dbReference type="Proteomes" id="UP001271263"/>
    </source>
</evidence>
<dbReference type="PANTHER" id="PTHR34227">
    <property type="entry name" value="CHAPERONE PROTEIN YCDY"/>
    <property type="match status" value="1"/>
</dbReference>
<dbReference type="InterPro" id="IPR050289">
    <property type="entry name" value="TorD/DmsD_chaperones"/>
</dbReference>
<accession>A0AAW8NTG7</accession>
<evidence type="ECO:0000256" key="1">
    <source>
        <dbReference type="ARBA" id="ARBA00023186"/>
    </source>
</evidence>
<organism evidence="2 4">
    <name type="scientific">Shewanella fidelis</name>
    <dbReference type="NCBI Taxonomy" id="173509"/>
    <lineage>
        <taxon>Bacteria</taxon>
        <taxon>Pseudomonadati</taxon>
        <taxon>Pseudomonadota</taxon>
        <taxon>Gammaproteobacteria</taxon>
        <taxon>Alteromonadales</taxon>
        <taxon>Shewanellaceae</taxon>
        <taxon>Shewanella</taxon>
    </lineage>
</organism>
<dbReference type="AlphaFoldDB" id="A0AAW8NTG7"/>
<reference evidence="3 5" key="1">
    <citation type="journal article" date="2022" name="bioRxiv">
        <title>Prophages regulate Shewanella fidelis 3313 motility and biofilm formation: implications for gut colonization dynamics in Ciona robusta.</title>
        <authorList>
            <person name="Natarajan O."/>
            <person name="Gibboney S.L."/>
            <person name="Young M.N."/>
            <person name="Lim S.J."/>
            <person name="Pluta N."/>
            <person name="Atkinson C.G."/>
            <person name="Leigh B.A."/>
            <person name="Liberti A."/>
            <person name="Kees E.D."/>
            <person name="Breitbart M."/>
            <person name="Gralnick J.A."/>
            <person name="Dishaw L.J."/>
        </authorList>
    </citation>
    <scope>NUCLEOTIDE SEQUENCE [LARGE SCALE GENOMIC DNA]</scope>
    <source>
        <strain evidence="3 5">JG4066</strain>
    </source>
</reference>
<dbReference type="Gene3D" id="1.10.3480.10">
    <property type="entry name" value="TorD-like"/>
    <property type="match status" value="1"/>
</dbReference>
<dbReference type="RefSeq" id="WP_310655941.1">
    <property type="nucleotide sequence ID" value="NZ_JAPMLA010000013.1"/>
</dbReference>
<dbReference type="Proteomes" id="UP001259340">
    <property type="component" value="Unassembled WGS sequence"/>
</dbReference>
<dbReference type="InterPro" id="IPR036411">
    <property type="entry name" value="TorD-like_sf"/>
</dbReference>
<dbReference type="PANTHER" id="PTHR34227:SF1">
    <property type="entry name" value="DIMETHYL SULFOXIDE REDUCTASE CHAPERONE-RELATED"/>
    <property type="match status" value="1"/>
</dbReference>
<gene>
    <name evidence="2" type="ORF">OS133_21180</name>
    <name evidence="3" type="ORF">OS134_18500</name>
</gene>
<dbReference type="Pfam" id="PF02613">
    <property type="entry name" value="Nitrate_red_del"/>
    <property type="match status" value="1"/>
</dbReference>
<dbReference type="EMBL" id="JAPMLE010000001">
    <property type="protein sequence ID" value="MDR8526122.1"/>
    <property type="molecule type" value="Genomic_DNA"/>
</dbReference>
<dbReference type="EMBL" id="JAPMLD010000011">
    <property type="protein sequence ID" value="MDW4826063.1"/>
    <property type="molecule type" value="Genomic_DNA"/>
</dbReference>
<keyword evidence="5" id="KW-1185">Reference proteome</keyword>
<evidence type="ECO:0000313" key="3">
    <source>
        <dbReference type="EMBL" id="MDW4826063.1"/>
    </source>
</evidence>
<evidence type="ECO:0000313" key="2">
    <source>
        <dbReference type="EMBL" id="MDR8526122.1"/>
    </source>
</evidence>
<dbReference type="Proteomes" id="UP001271263">
    <property type="component" value="Unassembled WGS sequence"/>
</dbReference>
<dbReference type="SUPFAM" id="SSF89155">
    <property type="entry name" value="TorD-like"/>
    <property type="match status" value="1"/>
</dbReference>
<protein>
    <submittedName>
        <fullName evidence="2">Molecular chaperone TorD family protein</fullName>
    </submittedName>
</protein>
<dbReference type="InterPro" id="IPR020945">
    <property type="entry name" value="DMSO/NO3_reduct_chaperone"/>
</dbReference>
<evidence type="ECO:0000313" key="4">
    <source>
        <dbReference type="Proteomes" id="UP001259340"/>
    </source>
</evidence>
<reference evidence="2" key="2">
    <citation type="submission" date="2022-11" db="EMBL/GenBank/DDBJ databases">
        <title>Prophages regulate Shewanella fidelis motility and biofilm formation: implications for gut colonization dynamics in Ciona robusta.</title>
        <authorList>
            <person name="Natarajan O."/>
            <person name="Gibboney S.L."/>
            <person name="Young M.N."/>
            <person name="Lim S.J."/>
            <person name="Pluta N."/>
            <person name="Atkinson C.G.F."/>
            <person name="Leigh B.A."/>
            <person name="Liberti A."/>
            <person name="Kees E."/>
            <person name="Breitbart M."/>
            <person name="Gralnick J."/>
            <person name="Dishaw L.J."/>
        </authorList>
    </citation>
    <scope>NUCLEOTIDE SEQUENCE</scope>
    <source>
        <strain evidence="2">3313</strain>
    </source>
</reference>
<name>A0AAW8NTG7_9GAMM</name>
<proteinExistence type="predicted"/>
<keyword evidence="1" id="KW-0143">Chaperone</keyword>
<comment type="caution">
    <text evidence="2">The sequence shown here is derived from an EMBL/GenBank/DDBJ whole genome shotgun (WGS) entry which is preliminary data.</text>
</comment>